<dbReference type="RefSeq" id="WP_330197076.1">
    <property type="nucleotide sequence ID" value="NZ_JAZDRO010000006.1"/>
</dbReference>
<comment type="caution">
    <text evidence="3">The sequence shown here is derived from an EMBL/GenBank/DDBJ whole genome shotgun (WGS) entry which is preliminary data.</text>
</comment>
<reference evidence="3 4" key="1">
    <citation type="submission" date="2024-01" db="EMBL/GenBank/DDBJ databases">
        <title>Hyphobacterium bacterium isolated from marine sediment.</title>
        <authorList>
            <person name="Zhao S."/>
        </authorList>
    </citation>
    <scope>NUCLEOTIDE SEQUENCE [LARGE SCALE GENOMIC DNA]</scope>
    <source>
        <strain evidence="3 4">Y60-23</strain>
    </source>
</reference>
<feature type="domain" description="Response regulatory" evidence="2">
    <location>
        <begin position="10"/>
        <end position="129"/>
    </location>
</feature>
<keyword evidence="4" id="KW-1185">Reference proteome</keyword>
<dbReference type="EMBL" id="JAZDRO010000006">
    <property type="protein sequence ID" value="MEE2567512.1"/>
    <property type="molecule type" value="Genomic_DNA"/>
</dbReference>
<dbReference type="Gene3D" id="3.40.50.2300">
    <property type="match status" value="1"/>
</dbReference>
<proteinExistence type="predicted"/>
<evidence type="ECO:0000313" key="3">
    <source>
        <dbReference type="EMBL" id="MEE2567512.1"/>
    </source>
</evidence>
<dbReference type="InterPro" id="IPR011006">
    <property type="entry name" value="CheY-like_superfamily"/>
</dbReference>
<accession>A0ABU7M1V2</accession>
<dbReference type="SUPFAM" id="SSF52172">
    <property type="entry name" value="CheY-like"/>
    <property type="match status" value="1"/>
</dbReference>
<comment type="caution">
    <text evidence="1">Lacks conserved residue(s) required for the propagation of feature annotation.</text>
</comment>
<organism evidence="3 4">
    <name type="scientific">Hyphobacterium marinum</name>
    <dbReference type="NCBI Taxonomy" id="3116574"/>
    <lineage>
        <taxon>Bacteria</taxon>
        <taxon>Pseudomonadati</taxon>
        <taxon>Pseudomonadota</taxon>
        <taxon>Alphaproteobacteria</taxon>
        <taxon>Maricaulales</taxon>
        <taxon>Maricaulaceae</taxon>
        <taxon>Hyphobacterium</taxon>
    </lineage>
</organism>
<sequence>MAEIDYQHAQVLVFDPVHVNLRTTRYALHELGFRSIESASTLKEFERQLKEGEWDLVVGESAAPGVDIFPIIRRIRRSELGTNPFVVILLTSWIRDGSHVGRAIESGSDDVVVRPFSTSFFGDRIRTLVRDRKSFIVTSDYVGPDRRSDRSRRSDAPNVKVPNTLQNVVEGDTEARARAQAWIAEARQTVEAERVRRIAMRIVVSLELLIDTPPGANGRFDYPDIIHAARELRQQLEQAGRMEALQVSEALLEQVRAFRAPDERNEKNFKLAKELALGAYAAYANGDSIERSQDEIKRTVAALRKRMLTKTEPGGGASPAHALNTAAM</sequence>
<dbReference type="Proteomes" id="UP001310692">
    <property type="component" value="Unassembled WGS sequence"/>
</dbReference>
<protein>
    <submittedName>
        <fullName evidence="3">Response regulator receiver protein</fullName>
    </submittedName>
</protein>
<evidence type="ECO:0000259" key="2">
    <source>
        <dbReference type="PROSITE" id="PS50110"/>
    </source>
</evidence>
<dbReference type="PROSITE" id="PS50110">
    <property type="entry name" value="RESPONSE_REGULATORY"/>
    <property type="match status" value="1"/>
</dbReference>
<dbReference type="InterPro" id="IPR001789">
    <property type="entry name" value="Sig_transdc_resp-reg_receiver"/>
</dbReference>
<evidence type="ECO:0000256" key="1">
    <source>
        <dbReference type="PROSITE-ProRule" id="PRU00169"/>
    </source>
</evidence>
<gene>
    <name evidence="3" type="ORF">V0U35_12560</name>
</gene>
<dbReference type="SMART" id="SM00448">
    <property type="entry name" value="REC"/>
    <property type="match status" value="1"/>
</dbReference>
<evidence type="ECO:0000313" key="4">
    <source>
        <dbReference type="Proteomes" id="UP001310692"/>
    </source>
</evidence>
<name>A0ABU7M1V2_9PROT</name>